<dbReference type="GO" id="GO:0035870">
    <property type="term" value="F:dITP diphosphatase activity"/>
    <property type="evidence" value="ECO:0007669"/>
    <property type="project" value="UniProtKB-UniRule"/>
</dbReference>
<sequence>MKQLVFATHNKNKLAEVQSILHGRYEVLGLTELGLTDEIPEDGSSFAENASLKTHYVYERLQLDCFGDDSGLEVEALNQEPGIYSARYSGGGDAANTQLVLQRMTGISNRKARFKTVISLLVDGEEHFFEGQLNGIIVHEPRGSHGFGYDPIFQPDGYDITLAEMTMAEKNAISHRALAMKALLDWLLL</sequence>
<evidence type="ECO:0000256" key="5">
    <source>
        <dbReference type="ARBA" id="ARBA00022801"/>
    </source>
</evidence>
<comment type="subunit">
    <text evidence="2 10">Homodimer.</text>
</comment>
<dbReference type="SUPFAM" id="SSF52972">
    <property type="entry name" value="ITPase-like"/>
    <property type="match status" value="1"/>
</dbReference>
<dbReference type="GO" id="GO:0036220">
    <property type="term" value="F:ITP diphosphatase activity"/>
    <property type="evidence" value="ECO:0007669"/>
    <property type="project" value="UniProtKB-UniRule"/>
</dbReference>
<evidence type="ECO:0000256" key="7">
    <source>
        <dbReference type="ARBA" id="ARBA00023080"/>
    </source>
</evidence>
<dbReference type="EMBL" id="BMIL01000004">
    <property type="protein sequence ID" value="GGC60881.1"/>
    <property type="molecule type" value="Genomic_DNA"/>
</dbReference>
<protein>
    <recommendedName>
        <fullName evidence="10">dITP/XTP pyrophosphatase</fullName>
        <ecNumber evidence="10">3.6.1.66</ecNumber>
    </recommendedName>
    <alternativeName>
        <fullName evidence="10">Non-canonical purine NTP pyrophosphatase</fullName>
    </alternativeName>
    <alternativeName>
        <fullName evidence="10">Non-standard purine NTP pyrophosphatase</fullName>
    </alternativeName>
    <alternativeName>
        <fullName evidence="10">Nucleoside-triphosphate diphosphatase</fullName>
    </alternativeName>
    <alternativeName>
        <fullName evidence="10">Nucleoside-triphosphate pyrophosphatase</fullName>
        <shortName evidence="10">NTPase</shortName>
    </alternativeName>
</protein>
<dbReference type="InterPro" id="IPR020922">
    <property type="entry name" value="dITP/XTP_pyrophosphatase"/>
</dbReference>
<keyword evidence="13" id="KW-1185">Reference proteome</keyword>
<evidence type="ECO:0000256" key="8">
    <source>
        <dbReference type="ARBA" id="ARBA00051875"/>
    </source>
</evidence>
<evidence type="ECO:0000313" key="12">
    <source>
        <dbReference type="EMBL" id="GGC60881.1"/>
    </source>
</evidence>
<dbReference type="GO" id="GO:0009117">
    <property type="term" value="P:nucleotide metabolic process"/>
    <property type="evidence" value="ECO:0007669"/>
    <property type="project" value="UniProtKB-KW"/>
</dbReference>
<feature type="binding site" evidence="10">
    <location>
        <begin position="147"/>
        <end position="150"/>
    </location>
    <ligand>
        <name>substrate</name>
    </ligand>
</feature>
<dbReference type="HAMAP" id="MF_01405">
    <property type="entry name" value="Non_canon_purine_NTPase"/>
    <property type="match status" value="1"/>
</dbReference>
<dbReference type="GO" id="GO:0009146">
    <property type="term" value="P:purine nucleoside triphosphate catabolic process"/>
    <property type="evidence" value="ECO:0007669"/>
    <property type="project" value="UniProtKB-UniRule"/>
</dbReference>
<comment type="similarity">
    <text evidence="1 10 11">Belongs to the HAM1 NTPase family.</text>
</comment>
<dbReference type="PANTHER" id="PTHR11067">
    <property type="entry name" value="INOSINE TRIPHOSPHATE PYROPHOSPHATASE/HAM1 PROTEIN"/>
    <property type="match status" value="1"/>
</dbReference>
<comment type="catalytic activity">
    <reaction evidence="8 10">
        <text>dITP + H2O = dIMP + diphosphate + H(+)</text>
        <dbReference type="Rhea" id="RHEA:28342"/>
        <dbReference type="ChEBI" id="CHEBI:15377"/>
        <dbReference type="ChEBI" id="CHEBI:15378"/>
        <dbReference type="ChEBI" id="CHEBI:33019"/>
        <dbReference type="ChEBI" id="CHEBI:61194"/>
        <dbReference type="ChEBI" id="CHEBI:61382"/>
        <dbReference type="EC" id="3.6.1.66"/>
    </reaction>
</comment>
<comment type="catalytic activity">
    <reaction evidence="9 10">
        <text>XTP + H2O = XMP + diphosphate + H(+)</text>
        <dbReference type="Rhea" id="RHEA:28610"/>
        <dbReference type="ChEBI" id="CHEBI:15377"/>
        <dbReference type="ChEBI" id="CHEBI:15378"/>
        <dbReference type="ChEBI" id="CHEBI:33019"/>
        <dbReference type="ChEBI" id="CHEBI:57464"/>
        <dbReference type="ChEBI" id="CHEBI:61314"/>
        <dbReference type="EC" id="3.6.1.66"/>
    </reaction>
</comment>
<evidence type="ECO:0000256" key="9">
    <source>
        <dbReference type="ARBA" id="ARBA00052017"/>
    </source>
</evidence>
<dbReference type="GO" id="GO:0036222">
    <property type="term" value="F:XTP diphosphatase activity"/>
    <property type="evidence" value="ECO:0007669"/>
    <property type="project" value="UniProtKB-UniRule"/>
</dbReference>
<evidence type="ECO:0000256" key="1">
    <source>
        <dbReference type="ARBA" id="ARBA00008023"/>
    </source>
</evidence>
<evidence type="ECO:0000256" key="4">
    <source>
        <dbReference type="ARBA" id="ARBA00022741"/>
    </source>
</evidence>
<comment type="caution">
    <text evidence="10">Lacks conserved residue(s) required for the propagation of feature annotation.</text>
</comment>
<feature type="binding site" evidence="10">
    <location>
        <position position="69"/>
    </location>
    <ligand>
        <name>Mg(2+)</name>
        <dbReference type="ChEBI" id="CHEBI:18420"/>
    </ligand>
</feature>
<evidence type="ECO:0000256" key="11">
    <source>
        <dbReference type="RuleBase" id="RU003781"/>
    </source>
</evidence>
<dbReference type="EC" id="3.6.1.66" evidence="10"/>
<dbReference type="RefSeq" id="WP_188626077.1">
    <property type="nucleotide sequence ID" value="NZ_BMIL01000004.1"/>
</dbReference>
<dbReference type="PANTHER" id="PTHR11067:SF9">
    <property type="entry name" value="INOSINE TRIPHOSPHATE PYROPHOSPHATASE"/>
    <property type="match status" value="1"/>
</dbReference>
<dbReference type="InterPro" id="IPR002637">
    <property type="entry name" value="RdgB/HAM1"/>
</dbReference>
<keyword evidence="5 10" id="KW-0378">Hydrolase</keyword>
<feature type="binding site" evidence="10">
    <location>
        <begin position="8"/>
        <end position="13"/>
    </location>
    <ligand>
        <name>substrate</name>
    </ligand>
</feature>
<keyword evidence="3 10" id="KW-0479">Metal-binding</keyword>
<dbReference type="InterPro" id="IPR029001">
    <property type="entry name" value="ITPase-like_fam"/>
</dbReference>
<dbReference type="GO" id="GO:0005829">
    <property type="term" value="C:cytosol"/>
    <property type="evidence" value="ECO:0007669"/>
    <property type="project" value="TreeGrafter"/>
</dbReference>
<comment type="caution">
    <text evidence="12">The sequence shown here is derived from an EMBL/GenBank/DDBJ whole genome shotgun (WGS) entry which is preliminary data.</text>
</comment>
<reference evidence="12" key="1">
    <citation type="journal article" date="2014" name="Int. J. Syst. Evol. Microbiol.">
        <title>Complete genome sequence of Corynebacterium casei LMG S-19264T (=DSM 44701T), isolated from a smear-ripened cheese.</title>
        <authorList>
            <consortium name="US DOE Joint Genome Institute (JGI-PGF)"/>
            <person name="Walter F."/>
            <person name="Albersmeier A."/>
            <person name="Kalinowski J."/>
            <person name="Ruckert C."/>
        </authorList>
    </citation>
    <scope>NUCLEOTIDE SEQUENCE</scope>
    <source>
        <strain evidence="12">CGMCC 1.15343</strain>
    </source>
</reference>
<evidence type="ECO:0000256" key="6">
    <source>
        <dbReference type="ARBA" id="ARBA00022842"/>
    </source>
</evidence>
<keyword evidence="7 10" id="KW-0546">Nucleotide metabolism</keyword>
<dbReference type="GO" id="GO:0000166">
    <property type="term" value="F:nucleotide binding"/>
    <property type="evidence" value="ECO:0007669"/>
    <property type="project" value="UniProtKB-KW"/>
</dbReference>
<gene>
    <name evidence="12" type="ORF">GCM10011387_13130</name>
</gene>
<keyword evidence="6 10" id="KW-0460">Magnesium</keyword>
<comment type="catalytic activity">
    <reaction evidence="10">
        <text>ITP + H2O = IMP + diphosphate + H(+)</text>
        <dbReference type="Rhea" id="RHEA:29399"/>
        <dbReference type="ChEBI" id="CHEBI:15377"/>
        <dbReference type="ChEBI" id="CHEBI:15378"/>
        <dbReference type="ChEBI" id="CHEBI:33019"/>
        <dbReference type="ChEBI" id="CHEBI:58053"/>
        <dbReference type="ChEBI" id="CHEBI:61402"/>
        <dbReference type="EC" id="3.6.1.66"/>
    </reaction>
</comment>
<dbReference type="CDD" id="cd00515">
    <property type="entry name" value="HAM1"/>
    <property type="match status" value="1"/>
</dbReference>
<accession>A0A916U522</accession>
<comment type="function">
    <text evidence="10">Pyrophosphatase that catalyzes the hydrolysis of nucleoside triphosphates to their monophosphate derivatives, with a high preference for the non-canonical purine nucleotides XTP (xanthosine triphosphate), dITP (deoxyinosine triphosphate) and ITP. Seems to function as a house-cleaning enzyme that removes non-canonical purine nucleotides from the nucleotide pool, thus preventing their incorporation into DNA/RNA and avoiding chromosomal lesions.</text>
</comment>
<dbReference type="Gene3D" id="3.90.950.10">
    <property type="match status" value="1"/>
</dbReference>
<keyword evidence="4 10" id="KW-0547">Nucleotide-binding</keyword>
<feature type="binding site" evidence="10">
    <location>
        <begin position="175"/>
        <end position="176"/>
    </location>
    <ligand>
        <name>substrate</name>
    </ligand>
</feature>
<feature type="binding site" evidence="10">
    <location>
        <position position="170"/>
    </location>
    <ligand>
        <name>substrate</name>
    </ligand>
</feature>
<dbReference type="AlphaFoldDB" id="A0A916U522"/>
<dbReference type="GO" id="GO:0046872">
    <property type="term" value="F:metal ion binding"/>
    <property type="evidence" value="ECO:0007669"/>
    <property type="project" value="UniProtKB-KW"/>
</dbReference>
<feature type="binding site" evidence="10">
    <location>
        <position position="70"/>
    </location>
    <ligand>
        <name>substrate</name>
    </ligand>
</feature>
<evidence type="ECO:0000256" key="10">
    <source>
        <dbReference type="HAMAP-Rule" id="MF_01405"/>
    </source>
</evidence>
<evidence type="ECO:0000313" key="13">
    <source>
        <dbReference type="Proteomes" id="UP000651668"/>
    </source>
</evidence>
<name>A0A916U522_9SPHI</name>
<feature type="active site" description="Proton acceptor" evidence="10">
    <location>
        <position position="69"/>
    </location>
</feature>
<evidence type="ECO:0000256" key="2">
    <source>
        <dbReference type="ARBA" id="ARBA00011738"/>
    </source>
</evidence>
<dbReference type="Pfam" id="PF01725">
    <property type="entry name" value="Ham1p_like"/>
    <property type="match status" value="1"/>
</dbReference>
<proteinExistence type="inferred from homology"/>
<dbReference type="NCBIfam" id="TIGR00042">
    <property type="entry name" value="RdgB/HAM1 family non-canonical purine NTP pyrophosphatase"/>
    <property type="match status" value="1"/>
</dbReference>
<comment type="cofactor">
    <cofactor evidence="10">
        <name>Mg(2+)</name>
        <dbReference type="ChEBI" id="CHEBI:18420"/>
    </cofactor>
    <text evidence="10">Binds 1 Mg(2+) ion per subunit.</text>
</comment>
<dbReference type="Proteomes" id="UP000651668">
    <property type="component" value="Unassembled WGS sequence"/>
</dbReference>
<organism evidence="12 13">
    <name type="scientific">Pedobacter quisquiliarum</name>
    <dbReference type="NCBI Taxonomy" id="1834438"/>
    <lineage>
        <taxon>Bacteria</taxon>
        <taxon>Pseudomonadati</taxon>
        <taxon>Bacteroidota</taxon>
        <taxon>Sphingobacteriia</taxon>
        <taxon>Sphingobacteriales</taxon>
        <taxon>Sphingobacteriaceae</taxon>
        <taxon>Pedobacter</taxon>
    </lineage>
</organism>
<dbReference type="GO" id="GO:0017111">
    <property type="term" value="F:ribonucleoside triphosphate phosphatase activity"/>
    <property type="evidence" value="ECO:0007669"/>
    <property type="project" value="InterPro"/>
</dbReference>
<dbReference type="FunFam" id="3.90.950.10:FF:000001">
    <property type="entry name" value="dITP/XTP pyrophosphatase"/>
    <property type="match status" value="1"/>
</dbReference>
<reference evidence="12" key="2">
    <citation type="submission" date="2020-09" db="EMBL/GenBank/DDBJ databases">
        <authorList>
            <person name="Sun Q."/>
            <person name="Zhou Y."/>
        </authorList>
    </citation>
    <scope>NUCLEOTIDE SEQUENCE</scope>
    <source>
        <strain evidence="12">CGMCC 1.15343</strain>
    </source>
</reference>
<evidence type="ECO:0000256" key="3">
    <source>
        <dbReference type="ARBA" id="ARBA00022723"/>
    </source>
</evidence>